<keyword evidence="1" id="KW-1133">Transmembrane helix</keyword>
<accession>A0A3Q9VA26</accession>
<evidence type="ECO:0000256" key="1">
    <source>
        <dbReference type="SAM" id="Phobius"/>
    </source>
</evidence>
<gene>
    <name evidence="2" type="ORF">DMC14_001235</name>
</gene>
<keyword evidence="3" id="KW-1185">Reference proteome</keyword>
<proteinExistence type="predicted"/>
<evidence type="ECO:0000313" key="2">
    <source>
        <dbReference type="EMBL" id="AZZ65412.1"/>
    </source>
</evidence>
<feature type="transmembrane region" description="Helical" evidence="1">
    <location>
        <begin position="220"/>
        <end position="241"/>
    </location>
</feature>
<evidence type="ECO:0000313" key="3">
    <source>
        <dbReference type="Proteomes" id="UP000256585"/>
    </source>
</evidence>
<protein>
    <submittedName>
        <fullName evidence="2">Uncharacterized protein</fullName>
    </submittedName>
</protein>
<dbReference type="Proteomes" id="UP000256585">
    <property type="component" value="Chromosome"/>
</dbReference>
<dbReference type="OrthoDB" id="398159at2"/>
<organism evidence="2 3">
    <name type="scientific">Metamycoplasma phocicerebrale</name>
    <dbReference type="NCBI Taxonomy" id="142649"/>
    <lineage>
        <taxon>Bacteria</taxon>
        <taxon>Bacillati</taxon>
        <taxon>Mycoplasmatota</taxon>
        <taxon>Mycoplasmoidales</taxon>
        <taxon>Metamycoplasmataceae</taxon>
        <taxon>Metamycoplasma</taxon>
    </lineage>
</organism>
<sequence>MAKSTLEKYYISEKFDKERNVTFNFKKANQKISGNFLEFTDAVSEFIRVSEKTKNETRVWFHRDGAYRGSVGIDKARLIVERIKAKNVKNQDAITFIEKENLVEKPAPKKTTTTTKKVVEKKAPFSLDSEASKATFYVENMSQKTANQVFAMDVKSKSKYTTVIEKVTPLSGEKVVVTYHLEHDGETSKAHEYVISGFKKQVACAHHTSPAYGRRRQKRLFWTFFTILSILIIVNLILLILRLTNKI</sequence>
<keyword evidence="1" id="KW-0472">Membrane</keyword>
<name>A0A3Q9VA26_9BACT</name>
<reference evidence="2" key="1">
    <citation type="submission" date="2019-03" db="EMBL/GenBank/DDBJ databases">
        <title>Draft Sequence and Annotation of the Mycoplasma phocicerebrale Strain 1049T Genome.</title>
        <authorList>
            <person name="Frasca S.Jr."/>
            <person name="Kutish G.F."/>
            <person name="Castellanos Gell J."/>
            <person name="Michaels D.L."/>
            <person name="Brown D.R."/>
        </authorList>
    </citation>
    <scope>NUCLEOTIDE SEQUENCE</scope>
    <source>
        <strain evidence="2">1049</strain>
    </source>
</reference>
<dbReference type="EMBL" id="CP033058">
    <property type="protein sequence ID" value="AZZ65412.1"/>
    <property type="molecule type" value="Genomic_DNA"/>
</dbReference>
<dbReference type="AlphaFoldDB" id="A0A3Q9VA26"/>
<keyword evidence="1" id="KW-0812">Transmembrane</keyword>
<dbReference type="RefSeq" id="WP_116171758.1">
    <property type="nucleotide sequence ID" value="NZ_CP033058.2"/>
</dbReference>
<dbReference type="KEGG" id="mphc:DMC14_001235"/>